<protein>
    <submittedName>
        <fullName evidence="2">AAA family ATPase</fullName>
    </submittedName>
</protein>
<dbReference type="SUPFAM" id="SSF52540">
    <property type="entry name" value="P-loop containing nucleoside triphosphate hydrolases"/>
    <property type="match status" value="1"/>
</dbReference>
<proteinExistence type="predicted"/>
<dbReference type="InterPro" id="IPR050678">
    <property type="entry name" value="DNA_Partitioning_ATPase"/>
</dbReference>
<name>A0ABX0J768_9BACL</name>
<evidence type="ECO:0000313" key="3">
    <source>
        <dbReference type="Proteomes" id="UP001165962"/>
    </source>
</evidence>
<dbReference type="Proteomes" id="UP001165962">
    <property type="component" value="Unassembled WGS sequence"/>
</dbReference>
<reference evidence="2" key="1">
    <citation type="submission" date="2020-03" db="EMBL/GenBank/DDBJ databases">
        <title>Draft sequencing of Paenibacilllus sp. S3N08.</title>
        <authorList>
            <person name="Kim D.-U."/>
        </authorList>
    </citation>
    <scope>NUCLEOTIDE SEQUENCE</scope>
    <source>
        <strain evidence="2">S3N08</strain>
    </source>
</reference>
<dbReference type="Pfam" id="PF13614">
    <property type="entry name" value="AAA_31"/>
    <property type="match status" value="1"/>
</dbReference>
<dbReference type="Gene3D" id="3.40.50.10850">
    <property type="entry name" value="Ntrc-like two-domain protein"/>
    <property type="match status" value="1"/>
</dbReference>
<gene>
    <name evidence="2" type="ORF">G9U52_12825</name>
</gene>
<dbReference type="InterPro" id="IPR027417">
    <property type="entry name" value="P-loop_NTPase"/>
</dbReference>
<comment type="caution">
    <text evidence="2">The sequence shown here is derived from an EMBL/GenBank/DDBJ whole genome shotgun (WGS) entry which is preliminary data.</text>
</comment>
<accession>A0ABX0J768</accession>
<dbReference type="RefSeq" id="WP_166150051.1">
    <property type="nucleotide sequence ID" value="NZ_JAAOIW010000004.1"/>
</dbReference>
<dbReference type="InterPro" id="IPR025669">
    <property type="entry name" value="AAA_dom"/>
</dbReference>
<dbReference type="PANTHER" id="PTHR13696">
    <property type="entry name" value="P-LOOP CONTAINING NUCLEOSIDE TRIPHOSPHATE HYDROLASE"/>
    <property type="match status" value="1"/>
</dbReference>
<evidence type="ECO:0000313" key="2">
    <source>
        <dbReference type="EMBL" id="NHN30717.1"/>
    </source>
</evidence>
<dbReference type="Gene3D" id="3.40.50.300">
    <property type="entry name" value="P-loop containing nucleotide triphosphate hydrolases"/>
    <property type="match status" value="1"/>
</dbReference>
<organism evidence="2 3">
    <name type="scientific">Paenibacillus agricola</name>
    <dbReference type="NCBI Taxonomy" id="2716264"/>
    <lineage>
        <taxon>Bacteria</taxon>
        <taxon>Bacillati</taxon>
        <taxon>Bacillota</taxon>
        <taxon>Bacilli</taxon>
        <taxon>Bacillales</taxon>
        <taxon>Paenibacillaceae</taxon>
        <taxon>Paenibacillus</taxon>
    </lineage>
</organism>
<keyword evidence="3" id="KW-1185">Reference proteome</keyword>
<sequence length="378" mass="42875">MVKMKLVLLEEDHYFVDMCASYIRTSEHAETFMLAVFTNKEQGFAYVEQTKEPYILLVHEGFLPLPEQVFQQRSGCLIILSDTFTAADIVEYPVLCKYQPLNQLLSHMISHFNEYTSSSKLKGNRSAAVISVYSAVGGSGKTLTAVHLARELFHQGARVFYLNLEQLPSRSWIEGGSKPEETYFSRILYYGKADVQLQTAKVELYKRRHPLMGFDYFPGMVEPAEMEEMTAKDTESLIRSILATGVYDKVVIDLDSTVQPRTLAALRLSDQVMWLVVDDRVHLEKTDALMKQLKLRATQENEEWLRKITILVNKFNGVLLNNRDAFPAAISGFLPYVPEWKAYGSIEALQARGAFSESLSKLGELGLKKAEAQVYVAR</sequence>
<evidence type="ECO:0000259" key="1">
    <source>
        <dbReference type="Pfam" id="PF13614"/>
    </source>
</evidence>
<feature type="domain" description="AAA" evidence="1">
    <location>
        <begin position="128"/>
        <end position="301"/>
    </location>
</feature>
<dbReference type="EMBL" id="JAAOIW010000004">
    <property type="protein sequence ID" value="NHN30717.1"/>
    <property type="molecule type" value="Genomic_DNA"/>
</dbReference>
<dbReference type="PANTHER" id="PTHR13696:SF99">
    <property type="entry name" value="COBYRINIC ACID AC-DIAMIDE SYNTHASE"/>
    <property type="match status" value="1"/>
</dbReference>